<protein>
    <submittedName>
        <fullName evidence="1">Uncharacterized protein</fullName>
    </submittedName>
</protein>
<dbReference type="EMBL" id="QKWP01003785">
    <property type="protein sequence ID" value="RIB00680.1"/>
    <property type="molecule type" value="Genomic_DNA"/>
</dbReference>
<evidence type="ECO:0000313" key="1">
    <source>
        <dbReference type="EMBL" id="RIB00680.1"/>
    </source>
</evidence>
<comment type="caution">
    <text evidence="1">The sequence shown here is derived from an EMBL/GenBank/DDBJ whole genome shotgun (WGS) entry which is preliminary data.</text>
</comment>
<gene>
    <name evidence="1" type="ORF">C2G38_2256556</name>
</gene>
<keyword evidence="2" id="KW-1185">Reference proteome</keyword>
<evidence type="ECO:0000313" key="2">
    <source>
        <dbReference type="Proteomes" id="UP000266673"/>
    </source>
</evidence>
<sequence>MEEDISMIQNYLGIVGYTDEEMIKEEAEKDGVKHFTREASVNSEGIHSTQLHEIFVKNPSSAGQCPYLEQVS</sequence>
<dbReference type="OrthoDB" id="2331777at2759"/>
<name>A0A397TRQ7_9GLOM</name>
<accession>A0A397TRQ7</accession>
<dbReference type="Proteomes" id="UP000266673">
    <property type="component" value="Unassembled WGS sequence"/>
</dbReference>
<dbReference type="AlphaFoldDB" id="A0A397TRQ7"/>
<proteinExistence type="predicted"/>
<reference evidence="1 2" key="1">
    <citation type="submission" date="2018-06" db="EMBL/GenBank/DDBJ databases">
        <title>Comparative genomics reveals the genomic features of Rhizophagus irregularis, R. cerebriforme, R. diaphanum and Gigaspora rosea, and their symbiotic lifestyle signature.</title>
        <authorList>
            <person name="Morin E."/>
            <person name="San Clemente H."/>
            <person name="Chen E.C.H."/>
            <person name="De La Providencia I."/>
            <person name="Hainaut M."/>
            <person name="Kuo A."/>
            <person name="Kohler A."/>
            <person name="Murat C."/>
            <person name="Tang N."/>
            <person name="Roy S."/>
            <person name="Loubradou J."/>
            <person name="Henrissat B."/>
            <person name="Grigoriev I.V."/>
            <person name="Corradi N."/>
            <person name="Roux C."/>
            <person name="Martin F.M."/>
        </authorList>
    </citation>
    <scope>NUCLEOTIDE SEQUENCE [LARGE SCALE GENOMIC DNA]</scope>
    <source>
        <strain evidence="1 2">DAOM 194757</strain>
    </source>
</reference>
<organism evidence="1 2">
    <name type="scientific">Gigaspora rosea</name>
    <dbReference type="NCBI Taxonomy" id="44941"/>
    <lineage>
        <taxon>Eukaryota</taxon>
        <taxon>Fungi</taxon>
        <taxon>Fungi incertae sedis</taxon>
        <taxon>Mucoromycota</taxon>
        <taxon>Glomeromycotina</taxon>
        <taxon>Glomeromycetes</taxon>
        <taxon>Diversisporales</taxon>
        <taxon>Gigasporaceae</taxon>
        <taxon>Gigaspora</taxon>
    </lineage>
</organism>